<dbReference type="PANTHER" id="PTHR30118:SF15">
    <property type="entry name" value="TRANSCRIPTIONAL REGULATORY PROTEIN"/>
    <property type="match status" value="1"/>
</dbReference>
<dbReference type="SUPFAM" id="SSF53850">
    <property type="entry name" value="Periplasmic binding protein-like II"/>
    <property type="match status" value="1"/>
</dbReference>
<dbReference type="Proteomes" id="UP000247772">
    <property type="component" value="Unassembled WGS sequence"/>
</dbReference>
<dbReference type="InterPro" id="IPR050389">
    <property type="entry name" value="LysR-type_TF"/>
</dbReference>
<accession>A0A2V4TS20</accession>
<dbReference type="InterPro" id="IPR036388">
    <property type="entry name" value="WH-like_DNA-bd_sf"/>
</dbReference>
<organism evidence="6 7">
    <name type="scientific">Paraburkholderia silvatlantica</name>
    <dbReference type="NCBI Taxonomy" id="321895"/>
    <lineage>
        <taxon>Bacteria</taxon>
        <taxon>Pseudomonadati</taxon>
        <taxon>Pseudomonadota</taxon>
        <taxon>Betaproteobacteria</taxon>
        <taxon>Burkholderiales</taxon>
        <taxon>Burkholderiaceae</taxon>
        <taxon>Paraburkholderia</taxon>
    </lineage>
</organism>
<gene>
    <name evidence="6" type="ORF">C7410_11565</name>
</gene>
<dbReference type="Pfam" id="PF00126">
    <property type="entry name" value="HTH_1"/>
    <property type="match status" value="1"/>
</dbReference>
<dbReference type="Gene3D" id="3.40.190.10">
    <property type="entry name" value="Periplasmic binding protein-like II"/>
    <property type="match status" value="2"/>
</dbReference>
<evidence type="ECO:0000259" key="5">
    <source>
        <dbReference type="PROSITE" id="PS50931"/>
    </source>
</evidence>
<feature type="domain" description="HTH lysR-type" evidence="5">
    <location>
        <begin position="5"/>
        <end position="62"/>
    </location>
</feature>
<dbReference type="EMBL" id="QJSQ01000015">
    <property type="protein sequence ID" value="PYE21222.1"/>
    <property type="molecule type" value="Genomic_DNA"/>
</dbReference>
<evidence type="ECO:0000256" key="2">
    <source>
        <dbReference type="ARBA" id="ARBA00023015"/>
    </source>
</evidence>
<evidence type="ECO:0000256" key="3">
    <source>
        <dbReference type="ARBA" id="ARBA00023125"/>
    </source>
</evidence>
<evidence type="ECO:0000313" key="7">
    <source>
        <dbReference type="Proteomes" id="UP000247772"/>
    </source>
</evidence>
<dbReference type="Pfam" id="PF03466">
    <property type="entry name" value="LysR_substrate"/>
    <property type="match status" value="1"/>
</dbReference>
<dbReference type="InterPro" id="IPR000847">
    <property type="entry name" value="LysR_HTH_N"/>
</dbReference>
<dbReference type="GO" id="GO:0003677">
    <property type="term" value="F:DNA binding"/>
    <property type="evidence" value="ECO:0007669"/>
    <property type="project" value="UniProtKB-KW"/>
</dbReference>
<dbReference type="RefSeq" id="WP_110855904.1">
    <property type="nucleotide sequence ID" value="NZ_QJSQ01000015.1"/>
</dbReference>
<dbReference type="CDD" id="cd08460">
    <property type="entry name" value="PBP2_DntR_like_1"/>
    <property type="match status" value="1"/>
</dbReference>
<sequence>MIPTYDLNLLASLDMLLTEVSVSRAAERLGLSNSAMSRTLSRIREIFGDPILVRAGRSLVPTPRAIELRETVRHVLESAEALRMVPQKPDLKQIDRVFSIRANEGFVFQYGGKMVEAVSREAPGVRVSFVIKAEKKPNALRDGQIDLDIGVLGESGPEIRTQTIQRDRFVGVMRVGHPLNSQETISAKDYAEAHHVSVSRRGLFSGPIDRALETVGLKRHVSVVVTSFPSALSVARTTDLIASVLERQTVEARRGMYTFPLPVKTEEVRVSMMWHPRAEHDPVHRWLREHVRKLCSA</sequence>
<evidence type="ECO:0000256" key="4">
    <source>
        <dbReference type="ARBA" id="ARBA00023163"/>
    </source>
</evidence>
<keyword evidence="2" id="KW-0805">Transcription regulation</keyword>
<dbReference type="PANTHER" id="PTHR30118">
    <property type="entry name" value="HTH-TYPE TRANSCRIPTIONAL REGULATOR LEUO-RELATED"/>
    <property type="match status" value="1"/>
</dbReference>
<protein>
    <submittedName>
        <fullName evidence="6">LysR family transcriptional regulator</fullName>
    </submittedName>
</protein>
<dbReference type="OrthoDB" id="8717159at2"/>
<dbReference type="InterPro" id="IPR005119">
    <property type="entry name" value="LysR_subst-bd"/>
</dbReference>
<comment type="similarity">
    <text evidence="1">Belongs to the LysR transcriptional regulatory family.</text>
</comment>
<proteinExistence type="inferred from homology"/>
<dbReference type="GO" id="GO:0003700">
    <property type="term" value="F:DNA-binding transcription factor activity"/>
    <property type="evidence" value="ECO:0007669"/>
    <property type="project" value="InterPro"/>
</dbReference>
<dbReference type="SUPFAM" id="SSF46785">
    <property type="entry name" value="Winged helix' DNA-binding domain"/>
    <property type="match status" value="1"/>
</dbReference>
<keyword evidence="4" id="KW-0804">Transcription</keyword>
<keyword evidence="3" id="KW-0238">DNA-binding</keyword>
<comment type="caution">
    <text evidence="6">The sequence shown here is derived from an EMBL/GenBank/DDBJ whole genome shotgun (WGS) entry which is preliminary data.</text>
</comment>
<reference evidence="6 7" key="1">
    <citation type="submission" date="2018-06" db="EMBL/GenBank/DDBJ databases">
        <title>Genomic Encyclopedia of Type Strains, Phase IV (KMG-V): Genome sequencing to study the core and pangenomes of soil and plant-associated prokaryotes.</title>
        <authorList>
            <person name="Whitman W."/>
        </authorList>
    </citation>
    <scope>NUCLEOTIDE SEQUENCE [LARGE SCALE GENOMIC DNA]</scope>
    <source>
        <strain evidence="6 7">SRCL-318</strain>
    </source>
</reference>
<dbReference type="Gene3D" id="1.10.10.10">
    <property type="entry name" value="Winged helix-like DNA-binding domain superfamily/Winged helix DNA-binding domain"/>
    <property type="match status" value="1"/>
</dbReference>
<evidence type="ECO:0000313" key="6">
    <source>
        <dbReference type="EMBL" id="PYE21222.1"/>
    </source>
</evidence>
<name>A0A2V4TS20_9BURK</name>
<dbReference type="InterPro" id="IPR036390">
    <property type="entry name" value="WH_DNA-bd_sf"/>
</dbReference>
<dbReference type="AlphaFoldDB" id="A0A2V4TS20"/>
<evidence type="ECO:0000256" key="1">
    <source>
        <dbReference type="ARBA" id="ARBA00009437"/>
    </source>
</evidence>
<dbReference type="PROSITE" id="PS50931">
    <property type="entry name" value="HTH_LYSR"/>
    <property type="match status" value="1"/>
</dbReference>